<dbReference type="AlphaFoldDB" id="A0A195CIL0"/>
<organism evidence="1 2">
    <name type="scientific">Cyphomyrmex costatus</name>
    <dbReference type="NCBI Taxonomy" id="456900"/>
    <lineage>
        <taxon>Eukaryota</taxon>
        <taxon>Metazoa</taxon>
        <taxon>Ecdysozoa</taxon>
        <taxon>Arthropoda</taxon>
        <taxon>Hexapoda</taxon>
        <taxon>Insecta</taxon>
        <taxon>Pterygota</taxon>
        <taxon>Neoptera</taxon>
        <taxon>Endopterygota</taxon>
        <taxon>Hymenoptera</taxon>
        <taxon>Apocrita</taxon>
        <taxon>Aculeata</taxon>
        <taxon>Formicoidea</taxon>
        <taxon>Formicidae</taxon>
        <taxon>Myrmicinae</taxon>
        <taxon>Cyphomyrmex</taxon>
    </lineage>
</organism>
<protein>
    <submittedName>
        <fullName evidence="1">Uncharacterized protein</fullName>
    </submittedName>
</protein>
<name>A0A195CIL0_9HYME</name>
<dbReference type="Proteomes" id="UP000078542">
    <property type="component" value="Unassembled WGS sequence"/>
</dbReference>
<feature type="non-terminal residue" evidence="1">
    <location>
        <position position="1"/>
    </location>
</feature>
<keyword evidence="2" id="KW-1185">Reference proteome</keyword>
<reference evidence="1 2" key="1">
    <citation type="submission" date="2016-03" db="EMBL/GenBank/DDBJ databases">
        <title>Cyphomyrmex costatus WGS genome.</title>
        <authorList>
            <person name="Nygaard S."/>
            <person name="Hu H."/>
            <person name="Boomsma J."/>
            <person name="Zhang G."/>
        </authorList>
    </citation>
    <scope>NUCLEOTIDE SEQUENCE [LARGE SCALE GENOMIC DNA]</scope>
    <source>
        <strain evidence="1">MS0001</strain>
        <tissue evidence="1">Whole body</tissue>
    </source>
</reference>
<gene>
    <name evidence="1" type="ORF">ALC62_08663</name>
</gene>
<accession>A0A195CIL0</accession>
<evidence type="ECO:0000313" key="2">
    <source>
        <dbReference type="Proteomes" id="UP000078542"/>
    </source>
</evidence>
<sequence length="226" mass="25695">FPYATLTGWGASTTSDRTHSWCSVQEKTLHINELELKAVFYDLKYLTSHLSTSSEILLRIDNTTAVVKYPHLSSLSKEIWQWYEIRNIRLFASYIASAKTSLRMKNFAVRTQIRNKVFQLVDRKFGSSDIDWFASNINAKSDIFVSWFPDPLAMIHVSQISISAEKAFICIPVRLKTSASGRPQPLLRHASTSLAARKGVPVDLIKCAAGWSGEFWYSRIFIIGRL</sequence>
<dbReference type="CDD" id="cd09275">
    <property type="entry name" value="RNase_HI_RT_DIRS1"/>
    <property type="match status" value="1"/>
</dbReference>
<dbReference type="EMBL" id="KQ977696">
    <property type="protein sequence ID" value="KYN00553.1"/>
    <property type="molecule type" value="Genomic_DNA"/>
</dbReference>
<evidence type="ECO:0000313" key="1">
    <source>
        <dbReference type="EMBL" id="KYN00553.1"/>
    </source>
</evidence>
<dbReference type="STRING" id="456900.A0A195CIL0"/>
<proteinExistence type="predicted"/>